<organism evidence="2 3">
    <name type="scientific">Sphaerimonospora cavernae</name>
    <dbReference type="NCBI Taxonomy" id="1740611"/>
    <lineage>
        <taxon>Bacteria</taxon>
        <taxon>Bacillati</taxon>
        <taxon>Actinomycetota</taxon>
        <taxon>Actinomycetes</taxon>
        <taxon>Streptosporangiales</taxon>
        <taxon>Streptosporangiaceae</taxon>
        <taxon>Sphaerimonospora</taxon>
    </lineage>
</organism>
<feature type="transmembrane region" description="Helical" evidence="1">
    <location>
        <begin position="12"/>
        <end position="39"/>
    </location>
</feature>
<dbReference type="RefSeq" id="WP_394304301.1">
    <property type="nucleotide sequence ID" value="NZ_JBHMQT010000072.1"/>
</dbReference>
<keyword evidence="1" id="KW-1133">Transmembrane helix</keyword>
<keyword evidence="3" id="KW-1185">Reference proteome</keyword>
<keyword evidence="1" id="KW-0812">Transmembrane</keyword>
<gene>
    <name evidence="2" type="ORF">ACFHYQ_28845</name>
</gene>
<protein>
    <submittedName>
        <fullName evidence="2">Uncharacterized protein</fullName>
    </submittedName>
</protein>
<evidence type="ECO:0000313" key="2">
    <source>
        <dbReference type="EMBL" id="MFC0866308.1"/>
    </source>
</evidence>
<sequence>MKQQPGPRGKRYRLRGLIAMVIAGLVCWAVVIWLGWLLVRLLT</sequence>
<proteinExistence type="predicted"/>
<comment type="caution">
    <text evidence="2">The sequence shown here is derived from an EMBL/GenBank/DDBJ whole genome shotgun (WGS) entry which is preliminary data.</text>
</comment>
<dbReference type="EMBL" id="JBHMQT010000072">
    <property type="protein sequence ID" value="MFC0866308.1"/>
    <property type="molecule type" value="Genomic_DNA"/>
</dbReference>
<keyword evidence="1" id="KW-0472">Membrane</keyword>
<accession>A0ABV6UDR2</accession>
<name>A0ABV6UDR2_9ACTN</name>
<evidence type="ECO:0000256" key="1">
    <source>
        <dbReference type="SAM" id="Phobius"/>
    </source>
</evidence>
<evidence type="ECO:0000313" key="3">
    <source>
        <dbReference type="Proteomes" id="UP001589870"/>
    </source>
</evidence>
<reference evidence="2 3" key="1">
    <citation type="submission" date="2024-09" db="EMBL/GenBank/DDBJ databases">
        <authorList>
            <person name="Sun Q."/>
            <person name="Mori K."/>
        </authorList>
    </citation>
    <scope>NUCLEOTIDE SEQUENCE [LARGE SCALE GENOMIC DNA]</scope>
    <source>
        <strain evidence="2 3">TBRC 1851</strain>
    </source>
</reference>
<dbReference type="Proteomes" id="UP001589870">
    <property type="component" value="Unassembled WGS sequence"/>
</dbReference>